<accession>A0A9Q0KJ59</accession>
<proteinExistence type="predicted"/>
<gene>
    <name evidence="2" type="ORF">NE237_004742</name>
</gene>
<comment type="caution">
    <text evidence="2">The sequence shown here is derived from an EMBL/GenBank/DDBJ whole genome shotgun (WGS) entry which is preliminary data.</text>
</comment>
<reference evidence="2" key="1">
    <citation type="journal article" date="2023" name="Plant J.">
        <title>The genome of the king protea, Protea cynaroides.</title>
        <authorList>
            <person name="Chang J."/>
            <person name="Duong T.A."/>
            <person name="Schoeman C."/>
            <person name="Ma X."/>
            <person name="Roodt D."/>
            <person name="Barker N."/>
            <person name="Li Z."/>
            <person name="Van de Peer Y."/>
            <person name="Mizrachi E."/>
        </authorList>
    </citation>
    <scope>NUCLEOTIDE SEQUENCE</scope>
    <source>
        <tissue evidence="2">Young leaves</tissue>
    </source>
</reference>
<organism evidence="2 3">
    <name type="scientific">Protea cynaroides</name>
    <dbReference type="NCBI Taxonomy" id="273540"/>
    <lineage>
        <taxon>Eukaryota</taxon>
        <taxon>Viridiplantae</taxon>
        <taxon>Streptophyta</taxon>
        <taxon>Embryophyta</taxon>
        <taxon>Tracheophyta</taxon>
        <taxon>Spermatophyta</taxon>
        <taxon>Magnoliopsida</taxon>
        <taxon>Proteales</taxon>
        <taxon>Proteaceae</taxon>
        <taxon>Protea</taxon>
    </lineage>
</organism>
<dbReference type="Proteomes" id="UP001141806">
    <property type="component" value="Unassembled WGS sequence"/>
</dbReference>
<dbReference type="AlphaFoldDB" id="A0A9Q0KJ59"/>
<dbReference type="EMBL" id="JAMYWD010000005">
    <property type="protein sequence ID" value="KAJ4971643.1"/>
    <property type="molecule type" value="Genomic_DNA"/>
</dbReference>
<evidence type="ECO:0000313" key="3">
    <source>
        <dbReference type="Proteomes" id="UP001141806"/>
    </source>
</evidence>
<evidence type="ECO:0000313" key="2">
    <source>
        <dbReference type="EMBL" id="KAJ4971643.1"/>
    </source>
</evidence>
<feature type="region of interest" description="Disordered" evidence="1">
    <location>
        <begin position="1"/>
        <end position="38"/>
    </location>
</feature>
<sequence length="221" mass="23792">MGPASANPIGVTMSAGRTAPRPDQVDTTFPVPSEHPSRIPKLISPTRATFSHWVDAEDDDDFGVEDGELQNSVAVSIMRIEAVSRLPMLALEDISELSSRGLPSQMVSPGAVIAAAGDFTEVGKHHRGRLAGRGNSHGVDATQSPRVNFEDMVAAMAKLELLDQVKDVIVVEVSVPKGQEINLSSSQENKNNEITMEVASVPKTLPKFSIPLRTEVQQEIF</sequence>
<keyword evidence="3" id="KW-1185">Reference proteome</keyword>
<protein>
    <submittedName>
        <fullName evidence="2">Uncharacterized protein</fullName>
    </submittedName>
</protein>
<evidence type="ECO:0000256" key="1">
    <source>
        <dbReference type="SAM" id="MobiDB-lite"/>
    </source>
</evidence>
<name>A0A9Q0KJ59_9MAGN</name>